<feature type="domain" description="HTH tetR-type" evidence="3">
    <location>
        <begin position="15"/>
        <end position="73"/>
    </location>
</feature>
<comment type="caution">
    <text evidence="4">The sequence shown here is derived from an EMBL/GenBank/DDBJ whole genome shotgun (WGS) entry which is preliminary data.</text>
</comment>
<name>A0A5D0HJZ1_9FLAO</name>
<dbReference type="OrthoDB" id="9795011at2"/>
<dbReference type="Proteomes" id="UP000323930">
    <property type="component" value="Unassembled WGS sequence"/>
</dbReference>
<proteinExistence type="predicted"/>
<gene>
    <name evidence="4" type="ORF">FUA24_18765</name>
</gene>
<dbReference type="SUPFAM" id="SSF46689">
    <property type="entry name" value="Homeodomain-like"/>
    <property type="match status" value="1"/>
</dbReference>
<keyword evidence="1 2" id="KW-0238">DNA-binding</keyword>
<dbReference type="InterPro" id="IPR009057">
    <property type="entry name" value="Homeodomain-like_sf"/>
</dbReference>
<keyword evidence="5" id="KW-1185">Reference proteome</keyword>
<evidence type="ECO:0000313" key="4">
    <source>
        <dbReference type="EMBL" id="TYA71616.1"/>
    </source>
</evidence>
<feature type="DNA-binding region" description="H-T-H motif" evidence="2">
    <location>
        <begin position="36"/>
        <end position="55"/>
    </location>
</feature>
<reference evidence="4 5" key="1">
    <citation type="submission" date="2019-08" db="EMBL/GenBank/DDBJ databases">
        <title>Seonamhaeicola sediminis sp. nov., isolated from marine sediment.</title>
        <authorList>
            <person name="Cao W.R."/>
        </authorList>
    </citation>
    <scope>NUCLEOTIDE SEQUENCE [LARGE SCALE GENOMIC DNA]</scope>
    <source>
        <strain evidence="4 5">B011</strain>
    </source>
</reference>
<dbReference type="PROSITE" id="PS50977">
    <property type="entry name" value="HTH_TETR_2"/>
    <property type="match status" value="1"/>
</dbReference>
<dbReference type="Pfam" id="PF00440">
    <property type="entry name" value="TetR_N"/>
    <property type="match status" value="1"/>
</dbReference>
<dbReference type="Gene3D" id="1.10.357.10">
    <property type="entry name" value="Tetracycline Repressor, domain 2"/>
    <property type="match status" value="1"/>
</dbReference>
<evidence type="ECO:0000259" key="3">
    <source>
        <dbReference type="PROSITE" id="PS50977"/>
    </source>
</evidence>
<dbReference type="GO" id="GO:0003677">
    <property type="term" value="F:DNA binding"/>
    <property type="evidence" value="ECO:0007669"/>
    <property type="project" value="UniProtKB-UniRule"/>
</dbReference>
<organism evidence="4 5">
    <name type="scientific">Seonamhaeicola marinus</name>
    <dbReference type="NCBI Taxonomy" id="1912246"/>
    <lineage>
        <taxon>Bacteria</taxon>
        <taxon>Pseudomonadati</taxon>
        <taxon>Bacteroidota</taxon>
        <taxon>Flavobacteriia</taxon>
        <taxon>Flavobacteriales</taxon>
        <taxon>Flavobacteriaceae</taxon>
    </lineage>
</organism>
<evidence type="ECO:0000313" key="5">
    <source>
        <dbReference type="Proteomes" id="UP000323930"/>
    </source>
</evidence>
<dbReference type="AlphaFoldDB" id="A0A5D0HJZ1"/>
<evidence type="ECO:0000256" key="1">
    <source>
        <dbReference type="ARBA" id="ARBA00023125"/>
    </source>
</evidence>
<sequence length="196" mass="21992">MNKNYTETGRTLQKQKTRNNILTSAKKLLQKGKDFTLEDIAEDANISRATIYRYYSSVDVLSLEAGLDWQTKSPEEVLEPLNGLNTQQTILGIQDYFNNLAYNNEKAFRKYLSHAITTNSEEGKRGARRVKTLSLALQNNNLNLSEEDSQKLIVAATTLMGVEALIVTKDVCGLNNETSKSVLNWALEQMLKGILS</sequence>
<dbReference type="EMBL" id="VSDQ01000718">
    <property type="protein sequence ID" value="TYA71616.1"/>
    <property type="molecule type" value="Genomic_DNA"/>
</dbReference>
<protein>
    <submittedName>
        <fullName evidence="4">TetR/AcrR family transcriptional regulator</fullName>
    </submittedName>
</protein>
<dbReference type="RefSeq" id="WP_148544602.1">
    <property type="nucleotide sequence ID" value="NZ_VSDQ01000718.1"/>
</dbReference>
<evidence type="ECO:0000256" key="2">
    <source>
        <dbReference type="PROSITE-ProRule" id="PRU00335"/>
    </source>
</evidence>
<dbReference type="InterPro" id="IPR001647">
    <property type="entry name" value="HTH_TetR"/>
</dbReference>
<accession>A0A5D0HJZ1</accession>